<dbReference type="GO" id="GO:0016787">
    <property type="term" value="F:hydrolase activity"/>
    <property type="evidence" value="ECO:0007669"/>
    <property type="project" value="UniProtKB-KW"/>
</dbReference>
<protein>
    <recommendedName>
        <fullName evidence="7">ATP-dependent RNA helicase</fullName>
        <ecNumber evidence="7">3.6.4.13</ecNumber>
    </recommendedName>
</protein>
<evidence type="ECO:0000256" key="1">
    <source>
        <dbReference type="ARBA" id="ARBA00022741"/>
    </source>
</evidence>
<dbReference type="CDD" id="cd17964">
    <property type="entry name" value="DEADc_MSS116"/>
    <property type="match status" value="1"/>
</dbReference>
<keyword evidence="12" id="KW-1185">Reference proteome</keyword>
<dbReference type="STRING" id="559295.C5DKX9"/>
<comment type="catalytic activity">
    <reaction evidence="7">
        <text>ATP + H2O = ADP + phosphate + H(+)</text>
        <dbReference type="Rhea" id="RHEA:13065"/>
        <dbReference type="ChEBI" id="CHEBI:15377"/>
        <dbReference type="ChEBI" id="CHEBI:15378"/>
        <dbReference type="ChEBI" id="CHEBI:30616"/>
        <dbReference type="ChEBI" id="CHEBI:43474"/>
        <dbReference type="ChEBI" id="CHEBI:456216"/>
        <dbReference type="EC" id="3.6.4.13"/>
    </reaction>
</comment>
<dbReference type="Proteomes" id="UP000002036">
    <property type="component" value="Chromosome F"/>
</dbReference>
<dbReference type="PROSITE" id="PS51192">
    <property type="entry name" value="HELICASE_ATP_BIND_1"/>
    <property type="match status" value="1"/>
</dbReference>
<feature type="compositionally biased region" description="Polar residues" evidence="8">
    <location>
        <begin position="609"/>
        <end position="620"/>
    </location>
</feature>
<evidence type="ECO:0000256" key="5">
    <source>
        <dbReference type="ARBA" id="ARBA00022884"/>
    </source>
</evidence>
<keyword evidence="3 6" id="KW-0347">Helicase</keyword>
<evidence type="ECO:0000256" key="8">
    <source>
        <dbReference type="SAM" id="MobiDB-lite"/>
    </source>
</evidence>
<feature type="region of interest" description="Disordered" evidence="8">
    <location>
        <begin position="594"/>
        <end position="657"/>
    </location>
</feature>
<dbReference type="GO" id="GO:0005524">
    <property type="term" value="F:ATP binding"/>
    <property type="evidence" value="ECO:0007669"/>
    <property type="project" value="UniProtKB-UniRule"/>
</dbReference>
<dbReference type="eggNOG" id="KOG0342">
    <property type="taxonomic scope" value="Eukaryota"/>
</dbReference>
<dbReference type="InterPro" id="IPR011545">
    <property type="entry name" value="DEAD/DEAH_box_helicase_dom"/>
</dbReference>
<comment type="function">
    <text evidence="7">RNA helicase.</text>
</comment>
<dbReference type="GO" id="GO:0003723">
    <property type="term" value="F:RNA binding"/>
    <property type="evidence" value="ECO:0007669"/>
    <property type="project" value="UniProtKB-UniRule"/>
</dbReference>
<feature type="domain" description="Helicase C-terminal" evidence="10">
    <location>
        <begin position="351"/>
        <end position="508"/>
    </location>
</feature>
<dbReference type="InterPro" id="IPR000629">
    <property type="entry name" value="RNA-helicase_DEAD-box_CS"/>
</dbReference>
<dbReference type="SUPFAM" id="SSF52540">
    <property type="entry name" value="P-loop containing nucleoside triphosphate hydrolases"/>
    <property type="match status" value="2"/>
</dbReference>
<dbReference type="Pfam" id="PF00270">
    <property type="entry name" value="DEAD"/>
    <property type="match status" value="1"/>
</dbReference>
<dbReference type="RefSeq" id="XP_002554567.1">
    <property type="nucleotide sequence ID" value="XM_002554521.1"/>
</dbReference>
<keyword evidence="4 6" id="KW-0067">ATP-binding</keyword>
<dbReference type="HOGENOM" id="CLU_003041_26_6_1"/>
<organism evidence="11 12">
    <name type="scientific">Lachancea thermotolerans (strain ATCC 56472 / CBS 6340 / NRRL Y-8284)</name>
    <name type="common">Yeast</name>
    <name type="synonym">Kluyveromyces thermotolerans</name>
    <dbReference type="NCBI Taxonomy" id="559295"/>
    <lineage>
        <taxon>Eukaryota</taxon>
        <taxon>Fungi</taxon>
        <taxon>Dikarya</taxon>
        <taxon>Ascomycota</taxon>
        <taxon>Saccharomycotina</taxon>
        <taxon>Saccharomycetes</taxon>
        <taxon>Saccharomycetales</taxon>
        <taxon>Saccharomycetaceae</taxon>
        <taxon>Lachancea</taxon>
    </lineage>
</organism>
<accession>C5DKX9</accession>
<dbReference type="Gene3D" id="3.40.50.300">
    <property type="entry name" value="P-loop containing nucleotide triphosphate hydrolases"/>
    <property type="match status" value="2"/>
</dbReference>
<dbReference type="InterPro" id="IPR014001">
    <property type="entry name" value="Helicase_ATP-bd"/>
</dbReference>
<keyword evidence="2 6" id="KW-0378">Hydrolase</keyword>
<dbReference type="Pfam" id="PF00271">
    <property type="entry name" value="Helicase_C"/>
    <property type="match status" value="1"/>
</dbReference>
<gene>
    <name evidence="11" type="ordered locus">KLTH0F08382g</name>
</gene>
<feature type="domain" description="Helicase ATP-binding" evidence="9">
    <location>
        <begin position="135"/>
        <end position="322"/>
    </location>
</feature>
<dbReference type="CDD" id="cd18787">
    <property type="entry name" value="SF2_C_DEAD"/>
    <property type="match status" value="1"/>
</dbReference>
<evidence type="ECO:0000256" key="6">
    <source>
        <dbReference type="RuleBase" id="RU000492"/>
    </source>
</evidence>
<dbReference type="InParanoid" id="C5DKX9"/>
<dbReference type="SMART" id="SM00490">
    <property type="entry name" value="HELICc"/>
    <property type="match status" value="1"/>
</dbReference>
<dbReference type="SMART" id="SM00487">
    <property type="entry name" value="DEXDc"/>
    <property type="match status" value="1"/>
</dbReference>
<dbReference type="EC" id="3.6.4.13" evidence="7"/>
<dbReference type="PROSITE" id="PS51194">
    <property type="entry name" value="HELICASE_CTER"/>
    <property type="match status" value="1"/>
</dbReference>
<dbReference type="KEGG" id="lth:KLTH0F08382g"/>
<dbReference type="AlphaFoldDB" id="C5DKX9"/>
<evidence type="ECO:0000313" key="11">
    <source>
        <dbReference type="EMBL" id="CAR24130.1"/>
    </source>
</evidence>
<dbReference type="OrthoDB" id="193716at2759"/>
<keyword evidence="5 7" id="KW-0694">RNA-binding</keyword>
<evidence type="ECO:0000259" key="9">
    <source>
        <dbReference type="PROSITE" id="PS51192"/>
    </source>
</evidence>
<dbReference type="InterPro" id="IPR001650">
    <property type="entry name" value="Helicase_C-like"/>
</dbReference>
<comment type="similarity">
    <text evidence="6">Belongs to the DEAD box helicase family.</text>
</comment>
<feature type="compositionally biased region" description="Basic and acidic residues" evidence="8">
    <location>
        <begin position="594"/>
        <end position="603"/>
    </location>
</feature>
<reference evidence="11 12" key="1">
    <citation type="journal article" date="2009" name="Genome Res.">
        <title>Comparative genomics of protoploid Saccharomycetaceae.</title>
        <authorList>
            <consortium name="The Genolevures Consortium"/>
            <person name="Souciet J.-L."/>
            <person name="Dujon B."/>
            <person name="Gaillardin C."/>
            <person name="Johnston M."/>
            <person name="Baret P.V."/>
            <person name="Cliften P."/>
            <person name="Sherman D.J."/>
            <person name="Weissenbach J."/>
            <person name="Westhof E."/>
            <person name="Wincker P."/>
            <person name="Jubin C."/>
            <person name="Poulain J."/>
            <person name="Barbe V."/>
            <person name="Segurens B."/>
            <person name="Artiguenave F."/>
            <person name="Anthouard V."/>
            <person name="Vacherie B."/>
            <person name="Val M.-E."/>
            <person name="Fulton R.S."/>
            <person name="Minx P."/>
            <person name="Wilson R."/>
            <person name="Durrens P."/>
            <person name="Jean G."/>
            <person name="Marck C."/>
            <person name="Martin T."/>
            <person name="Nikolski M."/>
            <person name="Rolland T."/>
            <person name="Seret M.-L."/>
            <person name="Casaregola S."/>
            <person name="Despons L."/>
            <person name="Fairhead C."/>
            <person name="Fischer G."/>
            <person name="Lafontaine I."/>
            <person name="Leh V."/>
            <person name="Lemaire M."/>
            <person name="de Montigny J."/>
            <person name="Neuveglise C."/>
            <person name="Thierry A."/>
            <person name="Blanc-Lenfle I."/>
            <person name="Bleykasten C."/>
            <person name="Diffels J."/>
            <person name="Fritsch E."/>
            <person name="Frangeul L."/>
            <person name="Goeffon A."/>
            <person name="Jauniaux N."/>
            <person name="Kachouri-Lafond R."/>
            <person name="Payen C."/>
            <person name="Potier S."/>
            <person name="Pribylova L."/>
            <person name="Ozanne C."/>
            <person name="Richard G.-F."/>
            <person name="Sacerdot C."/>
            <person name="Straub M.-L."/>
            <person name="Talla E."/>
        </authorList>
    </citation>
    <scope>NUCLEOTIDE SEQUENCE [LARGE SCALE GENOMIC DNA]</scope>
    <source>
        <strain evidence="12">ATCC 56472 / CBS 6340 / NRRL Y-8284</strain>
    </source>
</reference>
<evidence type="ECO:0000259" key="10">
    <source>
        <dbReference type="PROSITE" id="PS51194"/>
    </source>
</evidence>
<evidence type="ECO:0000256" key="3">
    <source>
        <dbReference type="ARBA" id="ARBA00022806"/>
    </source>
</evidence>
<dbReference type="PROSITE" id="PS00039">
    <property type="entry name" value="DEAD_ATP_HELICASE"/>
    <property type="match status" value="1"/>
</dbReference>
<evidence type="ECO:0000313" key="12">
    <source>
        <dbReference type="Proteomes" id="UP000002036"/>
    </source>
</evidence>
<feature type="compositionally biased region" description="Basic and acidic residues" evidence="8">
    <location>
        <begin position="630"/>
        <end position="642"/>
    </location>
</feature>
<proteinExistence type="inferred from homology"/>
<dbReference type="FunCoup" id="C5DKX9">
    <property type="interactions" value="246"/>
</dbReference>
<dbReference type="PANTHER" id="PTHR24031">
    <property type="entry name" value="RNA HELICASE"/>
    <property type="match status" value="1"/>
</dbReference>
<evidence type="ECO:0000256" key="2">
    <source>
        <dbReference type="ARBA" id="ARBA00022801"/>
    </source>
</evidence>
<dbReference type="OMA" id="AHEKIDQ"/>
<evidence type="ECO:0000256" key="4">
    <source>
        <dbReference type="ARBA" id="ARBA00022840"/>
    </source>
</evidence>
<dbReference type="GeneID" id="8292773"/>
<feature type="region of interest" description="Disordered" evidence="8">
    <location>
        <begin position="36"/>
        <end position="85"/>
    </location>
</feature>
<dbReference type="InterPro" id="IPR027417">
    <property type="entry name" value="P-loop_NTPase"/>
</dbReference>
<keyword evidence="1 6" id="KW-0547">Nucleotide-binding</keyword>
<comment type="domain">
    <text evidence="7">The Q motif is unique to and characteristic of the DEAD box family of RNA helicases and controls ATP binding and hydrolysis.</text>
</comment>
<dbReference type="GO" id="GO:0070013">
    <property type="term" value="C:intracellular organelle lumen"/>
    <property type="evidence" value="ECO:0007669"/>
    <property type="project" value="UniProtKB-ARBA"/>
</dbReference>
<evidence type="ECO:0000256" key="7">
    <source>
        <dbReference type="RuleBase" id="RU365068"/>
    </source>
</evidence>
<dbReference type="EMBL" id="CU928170">
    <property type="protein sequence ID" value="CAR24130.1"/>
    <property type="molecule type" value="Genomic_DNA"/>
</dbReference>
<sequence>MISALFARNVPARTFEVSKLVVRVCALRQLSDEGRQSFRGRDGNRSYNGDRSSRGGYGRNDRNSRRPTGGHRGTRLQGEPPLRLSNVVRVADDQSSKDITLDGLHQSGVIDKELHKAVSRMNFESLTPVQQKTIKPILETEHDVIARAKTGTGKTLAFLVPIFEHLIKTRTESPSMVKCVIVAPTRDLALQIDSEIEKLHKNNHALRKFKSIALIGGSNFQVAIKRMFKDTPNIVVATPGRLMDVMSKFSDKFFKHVDFKVLDEADRLLEIGFDEDLRDISKTLNSINATGPEHIRTLLFSATLGDNVQKLAAGIMNRKESLFLDTVDVNEPEAHEKIDQRLVISENFASNLYAPISAIKNRLATNNEPFKAILFVPTVKFTKFYCTILERLFPSLPVYEFHGKIDQRKRTKMVGLFKRAHEGIFVCTDVGARGMDFPGVEEVLQLGVPSELSNYIHRIGRTARGGKEGKATIYLFKDELPFIDTLAREKNVKIVDQDDYAVNKDEIEEFNSCLRDEFMFRESLESMLSFYKGCEQAYGFYMPKVARQIANSYGQCLMQPEKKMPISRSTASMRYGLKGRIVEEIFDCGQSHRESYNNEERLPNRGNKTRNFSNRSNQGGYDSGRRVSRQRWESNEKFDNKRFRSPNRGENPRIDYN</sequence>
<dbReference type="GO" id="GO:0003724">
    <property type="term" value="F:RNA helicase activity"/>
    <property type="evidence" value="ECO:0007669"/>
    <property type="project" value="UniProtKB-EC"/>
</dbReference>
<name>C5DKX9_LACTC</name>